<dbReference type="SUPFAM" id="SSF88659">
    <property type="entry name" value="Sigma3 and sigma4 domains of RNA polymerase sigma factors"/>
    <property type="match status" value="2"/>
</dbReference>
<evidence type="ECO:0000313" key="10">
    <source>
        <dbReference type="Proteomes" id="UP000198546"/>
    </source>
</evidence>
<dbReference type="STRING" id="675864.SAMN04489747_0129"/>
<dbReference type="Gene3D" id="1.20.120.1810">
    <property type="match status" value="1"/>
</dbReference>
<evidence type="ECO:0000259" key="6">
    <source>
        <dbReference type="Pfam" id="PF04539"/>
    </source>
</evidence>
<sequence length="293" mass="32899">MSAITTTPLNADSSRPTDVTDIQVQPVEVSPAEARTRSADGRPDHTEVEERTAVLFDQLADCSEERRADLLDEIVLLNLPLADSLARRFRHRGEEDDDLMQVARSGLAEAAQRYQPDKGPFAGFAVPTILGVLKRHFRDRGWMVRPPRRCQEVVLSIRKVWPELTQELGAEPTDAQLAEHIGETVEAVCAARQAEQGYRPVAFDISPTEGFHGESDDDQEVRACEARMLIEEAVSSLDERDRRLVWMRFYEQRTQSDIAAELGTSQMQVSRLLARVMHKMRDVIGSLDGCSTD</sequence>
<dbReference type="InterPro" id="IPR036388">
    <property type="entry name" value="WH-like_DNA-bd_sf"/>
</dbReference>
<dbReference type="InterPro" id="IPR007627">
    <property type="entry name" value="RNA_pol_sigma70_r2"/>
</dbReference>
<evidence type="ECO:0000256" key="3">
    <source>
        <dbReference type="ARBA" id="ARBA00023125"/>
    </source>
</evidence>
<dbReference type="SUPFAM" id="SSF88946">
    <property type="entry name" value="Sigma2 domain of RNA polymerase sigma factors"/>
    <property type="match status" value="1"/>
</dbReference>
<reference evidence="9 10" key="1">
    <citation type="submission" date="2016-10" db="EMBL/GenBank/DDBJ databases">
        <authorList>
            <person name="de Groot N.N."/>
        </authorList>
    </citation>
    <scope>NUCLEOTIDE SEQUENCE [LARGE SCALE GENOMIC DNA]</scope>
    <source>
        <strain evidence="9 10">MON 2.2</strain>
    </source>
</reference>
<dbReference type="Gene3D" id="1.10.10.10">
    <property type="entry name" value="Winged helix-like DNA-binding domain superfamily/Winged helix DNA-binding domain"/>
    <property type="match status" value="2"/>
</dbReference>
<feature type="compositionally biased region" description="Basic and acidic residues" evidence="5">
    <location>
        <begin position="34"/>
        <end position="47"/>
    </location>
</feature>
<name>A0A1G6RVB7_9ACTN</name>
<dbReference type="PANTHER" id="PTHR30385:SF4">
    <property type="entry name" value="RNA POLYMERASE SIGMA-E FACTOR"/>
    <property type="match status" value="1"/>
</dbReference>
<keyword evidence="4" id="KW-0804">Transcription</keyword>
<evidence type="ECO:0000259" key="7">
    <source>
        <dbReference type="Pfam" id="PF04542"/>
    </source>
</evidence>
<evidence type="ECO:0000256" key="2">
    <source>
        <dbReference type="ARBA" id="ARBA00023082"/>
    </source>
</evidence>
<dbReference type="OrthoDB" id="9804285at2"/>
<dbReference type="EMBL" id="LT629688">
    <property type="protein sequence ID" value="SDD08539.1"/>
    <property type="molecule type" value="Genomic_DNA"/>
</dbReference>
<evidence type="ECO:0000259" key="8">
    <source>
        <dbReference type="Pfam" id="PF04545"/>
    </source>
</evidence>
<dbReference type="RefSeq" id="WP_157676896.1">
    <property type="nucleotide sequence ID" value="NZ_LT629688.1"/>
</dbReference>
<dbReference type="InterPro" id="IPR013325">
    <property type="entry name" value="RNA_pol_sigma_r2"/>
</dbReference>
<dbReference type="InterPro" id="IPR000943">
    <property type="entry name" value="RNA_pol_sigma70"/>
</dbReference>
<dbReference type="InterPro" id="IPR013324">
    <property type="entry name" value="RNA_pol_sigma_r3/r4-like"/>
</dbReference>
<dbReference type="InterPro" id="IPR007624">
    <property type="entry name" value="RNA_pol_sigma70_r3"/>
</dbReference>
<accession>A0A1G6RVB7</accession>
<organism evidence="9 10">
    <name type="scientific">Auraticoccus monumenti</name>
    <dbReference type="NCBI Taxonomy" id="675864"/>
    <lineage>
        <taxon>Bacteria</taxon>
        <taxon>Bacillati</taxon>
        <taxon>Actinomycetota</taxon>
        <taxon>Actinomycetes</taxon>
        <taxon>Propionibacteriales</taxon>
        <taxon>Propionibacteriaceae</taxon>
        <taxon>Auraticoccus</taxon>
    </lineage>
</organism>
<dbReference type="NCBIfam" id="TIGR02937">
    <property type="entry name" value="sigma70-ECF"/>
    <property type="match status" value="1"/>
</dbReference>
<dbReference type="GO" id="GO:0003677">
    <property type="term" value="F:DNA binding"/>
    <property type="evidence" value="ECO:0007669"/>
    <property type="project" value="UniProtKB-KW"/>
</dbReference>
<evidence type="ECO:0000313" key="9">
    <source>
        <dbReference type="EMBL" id="SDD08539.1"/>
    </source>
</evidence>
<dbReference type="Pfam" id="PF04539">
    <property type="entry name" value="Sigma70_r3"/>
    <property type="match status" value="1"/>
</dbReference>
<dbReference type="InterPro" id="IPR007630">
    <property type="entry name" value="RNA_pol_sigma70_r4"/>
</dbReference>
<dbReference type="AlphaFoldDB" id="A0A1G6RVB7"/>
<dbReference type="GO" id="GO:0006352">
    <property type="term" value="P:DNA-templated transcription initiation"/>
    <property type="evidence" value="ECO:0007669"/>
    <property type="project" value="InterPro"/>
</dbReference>
<feature type="region of interest" description="Disordered" evidence="5">
    <location>
        <begin position="1"/>
        <end position="47"/>
    </location>
</feature>
<feature type="domain" description="RNA polymerase sigma-70 region 2" evidence="7">
    <location>
        <begin position="77"/>
        <end position="142"/>
    </location>
</feature>
<feature type="domain" description="RNA polymerase sigma-70 region 3" evidence="6">
    <location>
        <begin position="156"/>
        <end position="221"/>
    </location>
</feature>
<dbReference type="GO" id="GO:0016987">
    <property type="term" value="F:sigma factor activity"/>
    <property type="evidence" value="ECO:0007669"/>
    <property type="project" value="UniProtKB-KW"/>
</dbReference>
<dbReference type="Pfam" id="PF04545">
    <property type="entry name" value="Sigma70_r4"/>
    <property type="match status" value="1"/>
</dbReference>
<keyword evidence="1" id="KW-0805">Transcription regulation</keyword>
<feature type="compositionally biased region" description="Polar residues" evidence="5">
    <location>
        <begin position="1"/>
        <end position="23"/>
    </location>
</feature>
<dbReference type="CDD" id="cd06171">
    <property type="entry name" value="Sigma70_r4"/>
    <property type="match status" value="1"/>
</dbReference>
<proteinExistence type="predicted"/>
<keyword evidence="10" id="KW-1185">Reference proteome</keyword>
<dbReference type="Pfam" id="PF04542">
    <property type="entry name" value="Sigma70_r2"/>
    <property type="match status" value="1"/>
</dbReference>
<keyword evidence="2" id="KW-0731">Sigma factor</keyword>
<protein>
    <submittedName>
        <fullName evidence="9">RNA polymerase, sigma 28 subunit, SigD/FliA/WhiG</fullName>
    </submittedName>
</protein>
<dbReference type="InterPro" id="IPR014284">
    <property type="entry name" value="RNA_pol_sigma-70_dom"/>
</dbReference>
<keyword evidence="3" id="KW-0238">DNA-binding</keyword>
<evidence type="ECO:0000256" key="1">
    <source>
        <dbReference type="ARBA" id="ARBA00023015"/>
    </source>
</evidence>
<evidence type="ECO:0000256" key="4">
    <source>
        <dbReference type="ARBA" id="ARBA00023163"/>
    </source>
</evidence>
<dbReference type="Proteomes" id="UP000198546">
    <property type="component" value="Chromosome i"/>
</dbReference>
<evidence type="ECO:0000256" key="5">
    <source>
        <dbReference type="SAM" id="MobiDB-lite"/>
    </source>
</evidence>
<feature type="domain" description="RNA polymerase sigma-70 region 4" evidence="8">
    <location>
        <begin position="234"/>
        <end position="281"/>
    </location>
</feature>
<dbReference type="PRINTS" id="PR00046">
    <property type="entry name" value="SIGMA70FCT"/>
</dbReference>
<dbReference type="PANTHER" id="PTHR30385">
    <property type="entry name" value="SIGMA FACTOR F FLAGELLAR"/>
    <property type="match status" value="1"/>
</dbReference>
<gene>
    <name evidence="9" type="ORF">SAMN04489747_0129</name>
</gene>